<accession>A0AAD5K521</accession>
<dbReference type="Proteomes" id="UP001209540">
    <property type="component" value="Unassembled WGS sequence"/>
</dbReference>
<evidence type="ECO:0000313" key="2">
    <source>
        <dbReference type="EMBL" id="KAI9269096.1"/>
    </source>
</evidence>
<evidence type="ECO:0000256" key="1">
    <source>
        <dbReference type="SAM" id="MobiDB-lite"/>
    </source>
</evidence>
<feature type="compositionally biased region" description="Low complexity" evidence="1">
    <location>
        <begin position="83"/>
        <end position="130"/>
    </location>
</feature>
<keyword evidence="3" id="KW-1185">Reference proteome</keyword>
<gene>
    <name evidence="2" type="ORF">BDA99DRAFT_479143</name>
</gene>
<reference evidence="2" key="1">
    <citation type="journal article" date="2022" name="IScience">
        <title>Evolution of zygomycete secretomes and the origins of terrestrial fungal ecologies.</title>
        <authorList>
            <person name="Chang Y."/>
            <person name="Wang Y."/>
            <person name="Mondo S."/>
            <person name="Ahrendt S."/>
            <person name="Andreopoulos W."/>
            <person name="Barry K."/>
            <person name="Beard J."/>
            <person name="Benny G.L."/>
            <person name="Blankenship S."/>
            <person name="Bonito G."/>
            <person name="Cuomo C."/>
            <person name="Desiro A."/>
            <person name="Gervers K.A."/>
            <person name="Hundley H."/>
            <person name="Kuo A."/>
            <person name="LaButti K."/>
            <person name="Lang B.F."/>
            <person name="Lipzen A."/>
            <person name="O'Donnell K."/>
            <person name="Pangilinan J."/>
            <person name="Reynolds N."/>
            <person name="Sandor L."/>
            <person name="Smith M.E."/>
            <person name="Tsang A."/>
            <person name="Grigoriev I.V."/>
            <person name="Stajich J.E."/>
            <person name="Spatafora J.W."/>
        </authorList>
    </citation>
    <scope>NUCLEOTIDE SEQUENCE</scope>
    <source>
        <strain evidence="2">RSA 2281</strain>
    </source>
</reference>
<sequence length="470" mass="52734">MPTNDVAEEIVRQYLTSNEITSIADFVEKHVDYITQNTPSNKSLNKYWPSIIQQEANILKKTLTKSRVRWKKLFGKLSRSGAIISSPTGNSNSNNSISTTHPTNNNNAASPSSSSSPSSHPSSPSSRSSSLPTLKTRITEKDKEVLRERFKKFAEAHKENFWYLDSTKAQAEKDQTSLLSVEEKVMNFALECNFYHPSQSLILDLSDKNWMKVFTEAELKEIEKEGGQLECSEPEELRCYYSDLRKVKTSVDVYKYARTIEINDSSAEHLKVWLSRELQNIAHLFFKSCSFNIADMPETDQQYLSFGFLNTIFLGSDIVAKGTEISSKANTNAVNASRQLSSINAITNRKMGRRGDTVYVYGSREVGCCEVGATKDQTKEFHDCSLKMPLVLRDMLLALTYDSSLLHKSHVIGYSISGGCASLLDVNVPAGYITRVRKTDPLDFPHSDSNLVSSLLPLFTLAYNGKKNCR</sequence>
<feature type="region of interest" description="Disordered" evidence="1">
    <location>
        <begin position="81"/>
        <end position="138"/>
    </location>
</feature>
<comment type="caution">
    <text evidence="2">The sequence shown here is derived from an EMBL/GenBank/DDBJ whole genome shotgun (WGS) entry which is preliminary data.</text>
</comment>
<reference evidence="2" key="2">
    <citation type="submission" date="2023-02" db="EMBL/GenBank/DDBJ databases">
        <authorList>
            <consortium name="DOE Joint Genome Institute"/>
            <person name="Mondo S.J."/>
            <person name="Chang Y."/>
            <person name="Wang Y."/>
            <person name="Ahrendt S."/>
            <person name="Andreopoulos W."/>
            <person name="Barry K."/>
            <person name="Beard J."/>
            <person name="Benny G.L."/>
            <person name="Blankenship S."/>
            <person name="Bonito G."/>
            <person name="Cuomo C."/>
            <person name="Desiro A."/>
            <person name="Gervers K.A."/>
            <person name="Hundley H."/>
            <person name="Kuo A."/>
            <person name="LaButti K."/>
            <person name="Lang B.F."/>
            <person name="Lipzen A."/>
            <person name="O'Donnell K."/>
            <person name="Pangilinan J."/>
            <person name="Reynolds N."/>
            <person name="Sandor L."/>
            <person name="Smith M.W."/>
            <person name="Tsang A."/>
            <person name="Grigoriev I.V."/>
            <person name="Stajich J.E."/>
            <person name="Spatafora J.W."/>
        </authorList>
    </citation>
    <scope>NUCLEOTIDE SEQUENCE</scope>
    <source>
        <strain evidence="2">RSA 2281</strain>
    </source>
</reference>
<evidence type="ECO:0000313" key="3">
    <source>
        <dbReference type="Proteomes" id="UP001209540"/>
    </source>
</evidence>
<protein>
    <submittedName>
        <fullName evidence="2">Uncharacterized protein</fullName>
    </submittedName>
</protein>
<organism evidence="2 3">
    <name type="scientific">Phascolomyces articulosus</name>
    <dbReference type="NCBI Taxonomy" id="60185"/>
    <lineage>
        <taxon>Eukaryota</taxon>
        <taxon>Fungi</taxon>
        <taxon>Fungi incertae sedis</taxon>
        <taxon>Mucoromycota</taxon>
        <taxon>Mucoromycotina</taxon>
        <taxon>Mucoromycetes</taxon>
        <taxon>Mucorales</taxon>
        <taxon>Lichtheimiaceae</taxon>
        <taxon>Phascolomyces</taxon>
    </lineage>
</organism>
<proteinExistence type="predicted"/>
<name>A0AAD5K521_9FUNG</name>
<dbReference type="EMBL" id="JAIXMP010000008">
    <property type="protein sequence ID" value="KAI9269096.1"/>
    <property type="molecule type" value="Genomic_DNA"/>
</dbReference>
<dbReference type="AlphaFoldDB" id="A0AAD5K521"/>